<evidence type="ECO:0000313" key="2">
    <source>
        <dbReference type="Proteomes" id="UP001162992"/>
    </source>
</evidence>
<proteinExistence type="predicted"/>
<sequence>MGNQLTCGPSSALSTVTNSHIRKATKKDKLEQELLQQRALVFLLQQQQMGKTRLDPSPMSQRNSNSTHQKGNSRSESSLTSSDTKNEKSVFKTGTNHFVLIHGGGTGAWCWYKCIALLEEAGFVATTIDLLGSGIDSTDPNKITGLAQYTKPLLHFLEKLADGETVILVGHDFGGACISYAMEHFPHKIAKAVFVAATMVVSGQSAFDVFASKVMYADSLLPKFLYENGNSTSPTAIKFERSLLKDVFFNHCPAKDVALATVAMRPIPFAPLLEKLNLTDKNYGSIRRFFVETTEDLALSPALQKRLISQNPPERVFKVKSDHCPFFSKPQSLHKIFTEIAN</sequence>
<gene>
    <name evidence="1" type="ORF">O6H91_18G062300</name>
</gene>
<dbReference type="EMBL" id="CM055109">
    <property type="protein sequence ID" value="KAJ7523773.1"/>
    <property type="molecule type" value="Genomic_DNA"/>
</dbReference>
<reference evidence="2" key="1">
    <citation type="journal article" date="2024" name="Proc. Natl. Acad. Sci. U.S.A.">
        <title>Extraordinary preservation of gene collinearity over three hundred million years revealed in homosporous lycophytes.</title>
        <authorList>
            <person name="Li C."/>
            <person name="Wickell D."/>
            <person name="Kuo L.Y."/>
            <person name="Chen X."/>
            <person name="Nie B."/>
            <person name="Liao X."/>
            <person name="Peng D."/>
            <person name="Ji J."/>
            <person name="Jenkins J."/>
            <person name="Williams M."/>
            <person name="Shu S."/>
            <person name="Plott C."/>
            <person name="Barry K."/>
            <person name="Rajasekar S."/>
            <person name="Grimwood J."/>
            <person name="Han X."/>
            <person name="Sun S."/>
            <person name="Hou Z."/>
            <person name="He W."/>
            <person name="Dai G."/>
            <person name="Sun C."/>
            <person name="Schmutz J."/>
            <person name="Leebens-Mack J.H."/>
            <person name="Li F.W."/>
            <person name="Wang L."/>
        </authorList>
    </citation>
    <scope>NUCLEOTIDE SEQUENCE [LARGE SCALE GENOMIC DNA]</scope>
    <source>
        <strain evidence="2">cv. PW_Plant_1</strain>
    </source>
</reference>
<keyword evidence="2" id="KW-1185">Reference proteome</keyword>
<accession>A0ACC2B1W9</accession>
<name>A0ACC2B1W9_DIPCM</name>
<evidence type="ECO:0000313" key="1">
    <source>
        <dbReference type="EMBL" id="KAJ7523773.1"/>
    </source>
</evidence>
<organism evidence="1 2">
    <name type="scientific">Diphasiastrum complanatum</name>
    <name type="common">Issler's clubmoss</name>
    <name type="synonym">Lycopodium complanatum</name>
    <dbReference type="NCBI Taxonomy" id="34168"/>
    <lineage>
        <taxon>Eukaryota</taxon>
        <taxon>Viridiplantae</taxon>
        <taxon>Streptophyta</taxon>
        <taxon>Embryophyta</taxon>
        <taxon>Tracheophyta</taxon>
        <taxon>Lycopodiopsida</taxon>
        <taxon>Lycopodiales</taxon>
        <taxon>Lycopodiaceae</taxon>
        <taxon>Lycopodioideae</taxon>
        <taxon>Diphasiastrum</taxon>
    </lineage>
</organism>
<dbReference type="Proteomes" id="UP001162992">
    <property type="component" value="Chromosome 18"/>
</dbReference>
<comment type="caution">
    <text evidence="1">The sequence shown here is derived from an EMBL/GenBank/DDBJ whole genome shotgun (WGS) entry which is preliminary data.</text>
</comment>
<protein>
    <submittedName>
        <fullName evidence="1">Uncharacterized protein</fullName>
    </submittedName>
</protein>